<reference evidence="1 2" key="1">
    <citation type="submission" date="2017-04" db="EMBL/GenBank/DDBJ databases">
        <title>Presence of VIM-2 positive Pseudomonas species in chickens and their surrounding environment.</title>
        <authorList>
            <person name="Zhang R."/>
        </authorList>
    </citation>
    <scope>NUCLEOTIDE SEQUENCE [LARGE SCALE GENOMIC DNA]</scope>
    <source>
        <strain evidence="1 2">DZ-C18</strain>
    </source>
</reference>
<evidence type="ECO:0000313" key="1">
    <source>
        <dbReference type="EMBL" id="ORL63680.1"/>
    </source>
</evidence>
<comment type="caution">
    <text evidence="1">The sequence shown here is derived from an EMBL/GenBank/DDBJ whole genome shotgun (WGS) entry which is preliminary data.</text>
</comment>
<name>A0A1X0ZGF1_PSEPU</name>
<sequence length="190" mass="21331">MKGLSPEQRQLDLTGQIEKLRSQLTSEQHQIDTPTLAYGTHNPLEVDLALCDTCSGEGVLGQCNADNAKLRWQVRCRCCSKVSGQPTRNPWTAALMWNGVNLQSMRYSELPLFGLTDLSPRDAHERIKGIRANLVLRISLCSAQRQLFNAGGSNRKPGTTYTAKLEAYLMWAMLAHRLIKLAKTRPRPQR</sequence>
<gene>
    <name evidence="1" type="ORF">B7H17_14105</name>
</gene>
<evidence type="ECO:0000313" key="2">
    <source>
        <dbReference type="Proteomes" id="UP000193675"/>
    </source>
</evidence>
<proteinExistence type="predicted"/>
<organism evidence="1 2">
    <name type="scientific">Pseudomonas putida</name>
    <name type="common">Arthrobacter siderocapsulatus</name>
    <dbReference type="NCBI Taxonomy" id="303"/>
    <lineage>
        <taxon>Bacteria</taxon>
        <taxon>Pseudomonadati</taxon>
        <taxon>Pseudomonadota</taxon>
        <taxon>Gammaproteobacteria</taxon>
        <taxon>Pseudomonadales</taxon>
        <taxon>Pseudomonadaceae</taxon>
        <taxon>Pseudomonas</taxon>
    </lineage>
</organism>
<protein>
    <submittedName>
        <fullName evidence="1">Uncharacterized protein</fullName>
    </submittedName>
</protein>
<dbReference type="EMBL" id="NBWC01000017">
    <property type="protein sequence ID" value="ORL63680.1"/>
    <property type="molecule type" value="Genomic_DNA"/>
</dbReference>
<accession>A0A1X0ZGF1</accession>
<dbReference type="AlphaFoldDB" id="A0A1X0ZGF1"/>
<dbReference type="Proteomes" id="UP000193675">
    <property type="component" value="Unassembled WGS sequence"/>
</dbReference>